<sequence>MTAKGRKPALNLGRCDKLRQGRRSRVILMLCACSAAATLLDSYSTTAVAAPIGSAGLEDDGEPAARWKQLLPSHGGCPELTLCLGTILGPAKSWAFWLWCNPLRELVFLVPGISKCVLFVTKIRTGLVCEPSSVPTTWPQTSPSISCRAALLSFGPGSVVSRMMMMRNTFPWTWF</sequence>
<protein>
    <submittedName>
        <fullName evidence="1">Uncharacterized protein</fullName>
    </submittedName>
</protein>
<dbReference type="EMBL" id="JAGTJS010000001">
    <property type="protein sequence ID" value="KAH7274976.1"/>
    <property type="molecule type" value="Genomic_DNA"/>
</dbReference>
<comment type="caution">
    <text evidence="1">The sequence shown here is derived from an EMBL/GenBank/DDBJ whole genome shotgun (WGS) entry which is preliminary data.</text>
</comment>
<accession>A0A9P9L6N0</accession>
<reference evidence="1" key="1">
    <citation type="journal article" date="2021" name="Nat. Commun.">
        <title>Genetic determinants of endophytism in the Arabidopsis root mycobiome.</title>
        <authorList>
            <person name="Mesny F."/>
            <person name="Miyauchi S."/>
            <person name="Thiergart T."/>
            <person name="Pickel B."/>
            <person name="Atanasova L."/>
            <person name="Karlsson M."/>
            <person name="Huettel B."/>
            <person name="Barry K.W."/>
            <person name="Haridas S."/>
            <person name="Chen C."/>
            <person name="Bauer D."/>
            <person name="Andreopoulos W."/>
            <person name="Pangilinan J."/>
            <person name="LaButti K."/>
            <person name="Riley R."/>
            <person name="Lipzen A."/>
            <person name="Clum A."/>
            <person name="Drula E."/>
            <person name="Henrissat B."/>
            <person name="Kohler A."/>
            <person name="Grigoriev I.V."/>
            <person name="Martin F.M."/>
            <person name="Hacquard S."/>
        </authorList>
    </citation>
    <scope>NUCLEOTIDE SEQUENCE</scope>
    <source>
        <strain evidence="1">FSSC 5 MPI-SDFR-AT-0091</strain>
    </source>
</reference>
<name>A0A9P9L6N0_FUSSL</name>
<organism evidence="1 2">
    <name type="scientific">Fusarium solani</name>
    <name type="common">Filamentous fungus</name>
    <dbReference type="NCBI Taxonomy" id="169388"/>
    <lineage>
        <taxon>Eukaryota</taxon>
        <taxon>Fungi</taxon>
        <taxon>Dikarya</taxon>
        <taxon>Ascomycota</taxon>
        <taxon>Pezizomycotina</taxon>
        <taxon>Sordariomycetes</taxon>
        <taxon>Hypocreomycetidae</taxon>
        <taxon>Hypocreales</taxon>
        <taxon>Nectriaceae</taxon>
        <taxon>Fusarium</taxon>
        <taxon>Fusarium solani species complex</taxon>
    </lineage>
</organism>
<dbReference type="Proteomes" id="UP000736672">
    <property type="component" value="Unassembled WGS sequence"/>
</dbReference>
<evidence type="ECO:0000313" key="1">
    <source>
        <dbReference type="EMBL" id="KAH7274976.1"/>
    </source>
</evidence>
<keyword evidence="2" id="KW-1185">Reference proteome</keyword>
<gene>
    <name evidence="1" type="ORF">B0J15DRAFT_2232</name>
</gene>
<dbReference type="AlphaFoldDB" id="A0A9P9L6N0"/>
<evidence type="ECO:0000313" key="2">
    <source>
        <dbReference type="Proteomes" id="UP000736672"/>
    </source>
</evidence>
<proteinExistence type="predicted"/>